<dbReference type="Proteomes" id="UP001344251">
    <property type="component" value="Chromosome"/>
</dbReference>
<evidence type="ECO:0000313" key="3">
    <source>
        <dbReference type="Proteomes" id="UP001344251"/>
    </source>
</evidence>
<name>A0ABZ1FA29_9ACTN</name>
<proteinExistence type="predicted"/>
<feature type="region of interest" description="Disordered" evidence="1">
    <location>
        <begin position="1"/>
        <end position="35"/>
    </location>
</feature>
<sequence>MTPASHHRTASPGRTARTTDVPAAPPAFPPFARRGPVLQVSGQGAYGRFVDRYFGTGPRPCRTTVMVGLPLAGMLVEVDAQAVAGY</sequence>
<dbReference type="Gene3D" id="3.30.1330.40">
    <property type="entry name" value="RutC-like"/>
    <property type="match status" value="1"/>
</dbReference>
<gene>
    <name evidence="2" type="ORF">OG863_04090</name>
</gene>
<dbReference type="RefSeq" id="WP_326616444.1">
    <property type="nucleotide sequence ID" value="NZ_CP109106.1"/>
</dbReference>
<evidence type="ECO:0000256" key="1">
    <source>
        <dbReference type="SAM" id="MobiDB-lite"/>
    </source>
</evidence>
<organism evidence="2 3">
    <name type="scientific">Streptomyces decoyicus</name>
    <dbReference type="NCBI Taxonomy" id="249567"/>
    <lineage>
        <taxon>Bacteria</taxon>
        <taxon>Bacillati</taxon>
        <taxon>Actinomycetota</taxon>
        <taxon>Actinomycetes</taxon>
        <taxon>Kitasatosporales</taxon>
        <taxon>Streptomycetaceae</taxon>
        <taxon>Streptomyces</taxon>
    </lineage>
</organism>
<dbReference type="SUPFAM" id="SSF55298">
    <property type="entry name" value="YjgF-like"/>
    <property type="match status" value="1"/>
</dbReference>
<dbReference type="CDD" id="cd00448">
    <property type="entry name" value="YjgF_YER057c_UK114_family"/>
    <property type="match status" value="1"/>
</dbReference>
<evidence type="ECO:0000313" key="2">
    <source>
        <dbReference type="EMBL" id="WSB67201.1"/>
    </source>
</evidence>
<dbReference type="EMBL" id="CP109106">
    <property type="protein sequence ID" value="WSB67201.1"/>
    <property type="molecule type" value="Genomic_DNA"/>
</dbReference>
<protein>
    <submittedName>
        <fullName evidence="2">RidA family protein</fullName>
    </submittedName>
</protein>
<accession>A0ABZ1FA29</accession>
<keyword evidence="3" id="KW-1185">Reference proteome</keyword>
<dbReference type="InterPro" id="IPR035959">
    <property type="entry name" value="RutC-like_sf"/>
</dbReference>
<reference evidence="2 3" key="1">
    <citation type="submission" date="2022-10" db="EMBL/GenBank/DDBJ databases">
        <title>The complete genomes of actinobacterial strains from the NBC collection.</title>
        <authorList>
            <person name="Joergensen T.S."/>
            <person name="Alvarez Arevalo M."/>
            <person name="Sterndorff E.B."/>
            <person name="Faurdal D."/>
            <person name="Vuksanovic O."/>
            <person name="Mourched A.-S."/>
            <person name="Charusanti P."/>
            <person name="Shaw S."/>
            <person name="Blin K."/>
            <person name="Weber T."/>
        </authorList>
    </citation>
    <scope>NUCLEOTIDE SEQUENCE [LARGE SCALE GENOMIC DNA]</scope>
    <source>
        <strain evidence="2 3">NBC 01774</strain>
    </source>
</reference>